<proteinExistence type="predicted"/>
<accession>A0A0K6FV68</accession>
<name>A0A0K6FV68_9AGAM</name>
<reference evidence="2 3" key="1">
    <citation type="submission" date="2015-07" db="EMBL/GenBank/DDBJ databases">
        <authorList>
            <person name="Noorani M."/>
        </authorList>
    </citation>
    <scope>NUCLEOTIDE SEQUENCE [LARGE SCALE GENOMIC DNA]</scope>
    <source>
        <strain evidence="2">BBA 69670</strain>
    </source>
</reference>
<dbReference type="AlphaFoldDB" id="A0A0K6FV68"/>
<dbReference type="InterPro" id="IPR057678">
    <property type="entry name" value="DUF7918"/>
</dbReference>
<organism evidence="2 3">
    <name type="scientific">Rhizoctonia solani</name>
    <dbReference type="NCBI Taxonomy" id="456999"/>
    <lineage>
        <taxon>Eukaryota</taxon>
        <taxon>Fungi</taxon>
        <taxon>Dikarya</taxon>
        <taxon>Basidiomycota</taxon>
        <taxon>Agaricomycotina</taxon>
        <taxon>Agaricomycetes</taxon>
        <taxon>Cantharellales</taxon>
        <taxon>Ceratobasidiaceae</taxon>
        <taxon>Rhizoctonia</taxon>
    </lineage>
</organism>
<dbReference type="EMBL" id="CYGV01001112">
    <property type="protein sequence ID" value="CUA70081.1"/>
    <property type="molecule type" value="Genomic_DNA"/>
</dbReference>
<dbReference type="PANTHER" id="PTHR36223">
    <property type="entry name" value="BETA-LACTAMASE-TYPE TRANSPEPTIDASE FOLD DOMAIN CONTAINING PROTEIN"/>
    <property type="match status" value="1"/>
</dbReference>
<feature type="domain" description="DUF7918" evidence="1">
    <location>
        <begin position="21"/>
        <end position="226"/>
    </location>
</feature>
<protein>
    <recommendedName>
        <fullName evidence="1">DUF7918 domain-containing protein</fullName>
    </recommendedName>
</protein>
<keyword evidence="3" id="KW-1185">Reference proteome</keyword>
<dbReference type="Pfam" id="PF25534">
    <property type="entry name" value="DUF7918"/>
    <property type="match status" value="1"/>
</dbReference>
<evidence type="ECO:0000313" key="2">
    <source>
        <dbReference type="EMBL" id="CUA70081.1"/>
    </source>
</evidence>
<sequence>MSIVKPFEDGEVMMQVSITDLTGEMFEEYAHNFRPDDTTLECWIPSVEGKKFEIRWLVSAPKSFSNLDVQATPYLDGKRMDCGILSADEWAQGMEGWLDGYQVGTRKTCPFQFATLEVTDNQSEAECMHLEDLHTIRVELEWGRSGPHTRRKTRRRFIKPKTKGPIHENTVKKGNYSCARLGSPIPSDALSYVMRPFRPVETGMDRVTFIFRYGSADWLRANGIMPLANQPRTTDANEKEIIDVDAIESEPELERLEIERENSAEAELQVEAMITVDSDADNSDEIKSELDASLGQAGEVTAVTHSNMKKGPGGPKSIAKTDKIKSEYDNQVIFNQLKDGEFEDEDVFIYKIMVPAFNLKQPSEDIKVKVEPSDL</sequence>
<dbReference type="Proteomes" id="UP000044841">
    <property type="component" value="Unassembled WGS sequence"/>
</dbReference>
<evidence type="ECO:0000259" key="1">
    <source>
        <dbReference type="Pfam" id="PF25534"/>
    </source>
</evidence>
<dbReference type="PANTHER" id="PTHR36223:SF1">
    <property type="entry name" value="TRANSCRIPTION ELONGATION FACTOR EAF N-TERMINAL DOMAIN-CONTAINING PROTEIN"/>
    <property type="match status" value="1"/>
</dbReference>
<gene>
    <name evidence="2" type="ORF">RSOLAG22IIIB_00427</name>
</gene>
<evidence type="ECO:0000313" key="3">
    <source>
        <dbReference type="Proteomes" id="UP000044841"/>
    </source>
</evidence>